<dbReference type="InterPro" id="IPR029058">
    <property type="entry name" value="AB_hydrolase_fold"/>
</dbReference>
<protein>
    <recommendedName>
        <fullName evidence="3">triacylglycerol lipase</fullName>
        <ecNumber evidence="3">3.1.1.3</ecNumber>
    </recommendedName>
</protein>
<dbReference type="Gene3D" id="3.40.50.1820">
    <property type="entry name" value="alpha/beta hydrolase"/>
    <property type="match status" value="1"/>
</dbReference>
<evidence type="ECO:0000256" key="1">
    <source>
        <dbReference type="ARBA" id="ARBA00001024"/>
    </source>
</evidence>
<keyword evidence="7" id="KW-0443">Lipid metabolism</keyword>
<keyword evidence="4" id="KW-0964">Secreted</keyword>
<dbReference type="GO" id="GO:0005576">
    <property type="term" value="C:extracellular region"/>
    <property type="evidence" value="ECO:0007669"/>
    <property type="project" value="UniProtKB-SubCell"/>
</dbReference>
<keyword evidence="11" id="KW-1185">Reference proteome</keyword>
<dbReference type="PANTHER" id="PTHR34043:SF3">
    <property type="entry name" value="ALPHA_BETA-HYDROLASES SUPERFAMILY PROTEIN"/>
    <property type="match status" value="1"/>
</dbReference>
<comment type="subcellular location">
    <subcellularLocation>
        <location evidence="2">Secreted</location>
    </subcellularLocation>
</comment>
<evidence type="ECO:0000256" key="4">
    <source>
        <dbReference type="ARBA" id="ARBA00022525"/>
    </source>
</evidence>
<evidence type="ECO:0000313" key="11">
    <source>
        <dbReference type="Proteomes" id="UP000230390"/>
    </source>
</evidence>
<evidence type="ECO:0000256" key="5">
    <source>
        <dbReference type="ARBA" id="ARBA00022729"/>
    </source>
</evidence>
<evidence type="ECO:0000256" key="6">
    <source>
        <dbReference type="ARBA" id="ARBA00022801"/>
    </source>
</evidence>
<evidence type="ECO:0000256" key="3">
    <source>
        <dbReference type="ARBA" id="ARBA00013279"/>
    </source>
</evidence>
<dbReference type="EMBL" id="PDOC01000008">
    <property type="protein sequence ID" value="PIL44348.1"/>
    <property type="molecule type" value="Genomic_DNA"/>
</dbReference>
<dbReference type="EC" id="3.1.1.3" evidence="3"/>
<reference evidence="10 11" key="1">
    <citation type="submission" date="2017-10" db="EMBL/GenBank/DDBJ databases">
        <title>Massilia psychrophilum sp. nov., a novel purple-pigmented bacterium isolated from Tianshan glacier, Xinjiang Municipality, China.</title>
        <authorList>
            <person name="Wang H."/>
        </authorList>
    </citation>
    <scope>NUCLEOTIDE SEQUENCE [LARGE SCALE GENOMIC DNA]</scope>
    <source>
        <strain evidence="10 11">JCM 30074</strain>
    </source>
</reference>
<keyword evidence="5 8" id="KW-0732">Signal</keyword>
<accession>A0A2G8TFC2</accession>
<proteinExistence type="predicted"/>
<dbReference type="InterPro" id="IPR056304">
    <property type="entry name" value="Lip-like_C"/>
</dbReference>
<dbReference type="Proteomes" id="UP000230390">
    <property type="component" value="Unassembled WGS sequence"/>
</dbReference>
<evidence type="ECO:0000256" key="7">
    <source>
        <dbReference type="ARBA" id="ARBA00023098"/>
    </source>
</evidence>
<sequence>MLRLRSRLAGLLLAIAIAALAGAAPVQAGNNHPVVLVPGFLGFGPDQFNGSGFLYWGGFGDIAERMRAGGAHRVLAAAVSPIAVNWDRAAELYYQIKGGCVDYGSEHTTRHAHGDGVAKPAGKCWAADPANNPHRYPLAFHPAWDAAHPIHLVGHSQGGTTIRALIELLEHGSPNGDEGGGELYRGGKVGWVTSVTTISAPHNGTTLRDAVQDFASLLAAWATMVDNFVLLAAGPPNPWVATPPGIARSSMSGDFDTSQLEMAPDGARAFNKWARTSPHVYYFSIGTRATEAGSACCNDTDRFVAPFQWPSYQYARSDMIYFCRASAGELIAPMRLQRGIGSYTQSAPERVLVDRSWFANDGVVNTSSMKGPAGHPQRNYTGSAQRGTWNYLRTYEGYDHFDILGWSGGPAPVYSVYDRIGALIYAL</sequence>
<dbReference type="RefSeq" id="WP_099789370.1">
    <property type="nucleotide sequence ID" value="NZ_JBHLYV010000098.1"/>
</dbReference>
<dbReference type="SUPFAM" id="SSF53474">
    <property type="entry name" value="alpha/beta-Hydrolases"/>
    <property type="match status" value="1"/>
</dbReference>
<name>A0A2G8TFC2_9BURK</name>
<dbReference type="OrthoDB" id="2004167at2"/>
<dbReference type="GO" id="GO:0004806">
    <property type="term" value="F:triacylglycerol lipase activity"/>
    <property type="evidence" value="ECO:0007669"/>
    <property type="project" value="UniProtKB-EC"/>
</dbReference>
<gene>
    <name evidence="10" type="ORF">CR105_14885</name>
</gene>
<evidence type="ECO:0000256" key="8">
    <source>
        <dbReference type="SAM" id="SignalP"/>
    </source>
</evidence>
<dbReference type="AlphaFoldDB" id="A0A2G8TFC2"/>
<feature type="signal peptide" evidence="8">
    <location>
        <begin position="1"/>
        <end position="23"/>
    </location>
</feature>
<keyword evidence="6" id="KW-0378">Hydrolase</keyword>
<evidence type="ECO:0000259" key="9">
    <source>
        <dbReference type="Pfam" id="PF24708"/>
    </source>
</evidence>
<evidence type="ECO:0000313" key="10">
    <source>
        <dbReference type="EMBL" id="PIL44348.1"/>
    </source>
</evidence>
<comment type="catalytic activity">
    <reaction evidence="1">
        <text>a triacylglycerol + H2O = a diacylglycerol + a fatty acid + H(+)</text>
        <dbReference type="Rhea" id="RHEA:12044"/>
        <dbReference type="ChEBI" id="CHEBI:15377"/>
        <dbReference type="ChEBI" id="CHEBI:15378"/>
        <dbReference type="ChEBI" id="CHEBI:17855"/>
        <dbReference type="ChEBI" id="CHEBI:18035"/>
        <dbReference type="ChEBI" id="CHEBI:28868"/>
        <dbReference type="EC" id="3.1.1.3"/>
    </reaction>
</comment>
<comment type="caution">
    <text evidence="10">The sequence shown here is derived from an EMBL/GenBank/DDBJ whole genome shotgun (WGS) entry which is preliminary data.</text>
</comment>
<dbReference type="GO" id="GO:0006629">
    <property type="term" value="P:lipid metabolic process"/>
    <property type="evidence" value="ECO:0007669"/>
    <property type="project" value="UniProtKB-KW"/>
</dbReference>
<organism evidence="10 11">
    <name type="scientific">Massilia eurypsychrophila</name>
    <dbReference type="NCBI Taxonomy" id="1485217"/>
    <lineage>
        <taxon>Bacteria</taxon>
        <taxon>Pseudomonadati</taxon>
        <taxon>Pseudomonadota</taxon>
        <taxon>Betaproteobacteria</taxon>
        <taxon>Burkholderiales</taxon>
        <taxon>Oxalobacteraceae</taxon>
        <taxon>Telluria group</taxon>
        <taxon>Massilia</taxon>
    </lineage>
</organism>
<feature type="chain" id="PRO_5013621034" description="triacylglycerol lipase" evidence="8">
    <location>
        <begin position="24"/>
        <end position="427"/>
    </location>
</feature>
<evidence type="ECO:0000256" key="2">
    <source>
        <dbReference type="ARBA" id="ARBA00004613"/>
    </source>
</evidence>
<dbReference type="PANTHER" id="PTHR34043">
    <property type="entry name" value="ALPHA/BETA-HYDROLASES SUPERFAMILY PROTEIN"/>
    <property type="match status" value="1"/>
</dbReference>
<dbReference type="Pfam" id="PF24708">
    <property type="entry name" value="Lip_C"/>
    <property type="match status" value="1"/>
</dbReference>
<feature type="domain" description="Lipase-like C-terminal" evidence="9">
    <location>
        <begin position="30"/>
        <end position="211"/>
    </location>
</feature>